<keyword evidence="5" id="KW-1185">Reference proteome</keyword>
<dbReference type="AlphaFoldDB" id="A0A1H3B2C5"/>
<dbReference type="RefSeq" id="WP_177168068.1">
    <property type="nucleotide sequence ID" value="NZ_FNNQ01000015.1"/>
</dbReference>
<dbReference type="Pfam" id="PF00300">
    <property type="entry name" value="His_Phos_1"/>
    <property type="match status" value="1"/>
</dbReference>
<feature type="binding site" evidence="3">
    <location>
        <position position="58"/>
    </location>
    <ligand>
        <name>substrate</name>
    </ligand>
</feature>
<evidence type="ECO:0000313" key="5">
    <source>
        <dbReference type="Proteomes" id="UP000198534"/>
    </source>
</evidence>
<dbReference type="PROSITE" id="PS00175">
    <property type="entry name" value="PG_MUTASE"/>
    <property type="match status" value="1"/>
</dbReference>
<dbReference type="PANTHER" id="PTHR48100:SF1">
    <property type="entry name" value="HISTIDINE PHOSPHATASE FAMILY PROTEIN-RELATED"/>
    <property type="match status" value="1"/>
</dbReference>
<proteinExistence type="predicted"/>
<dbReference type="SUPFAM" id="SSF53254">
    <property type="entry name" value="Phosphoglycerate mutase-like"/>
    <property type="match status" value="1"/>
</dbReference>
<evidence type="ECO:0000256" key="3">
    <source>
        <dbReference type="PIRSR" id="PIRSR613078-2"/>
    </source>
</evidence>
<keyword evidence="1" id="KW-0324">Glycolysis</keyword>
<dbReference type="InterPro" id="IPR013078">
    <property type="entry name" value="His_Pase_superF_clade-1"/>
</dbReference>
<evidence type="ECO:0000256" key="1">
    <source>
        <dbReference type="ARBA" id="ARBA00023152"/>
    </source>
</evidence>
<dbReference type="EMBL" id="FNNQ01000015">
    <property type="protein sequence ID" value="SDX36116.1"/>
    <property type="molecule type" value="Genomic_DNA"/>
</dbReference>
<dbReference type="CDD" id="cd07067">
    <property type="entry name" value="HP_PGM_like"/>
    <property type="match status" value="1"/>
</dbReference>
<dbReference type="SMART" id="SM00855">
    <property type="entry name" value="PGAM"/>
    <property type="match status" value="1"/>
</dbReference>
<dbReference type="STRING" id="1048340.SAMN05444487_11515"/>
<evidence type="ECO:0000313" key="4">
    <source>
        <dbReference type="EMBL" id="SDX36116.1"/>
    </source>
</evidence>
<keyword evidence="2" id="KW-0413">Isomerase</keyword>
<dbReference type="InterPro" id="IPR029033">
    <property type="entry name" value="His_PPase_superfam"/>
</dbReference>
<dbReference type="GO" id="GO:0005737">
    <property type="term" value="C:cytoplasm"/>
    <property type="evidence" value="ECO:0007669"/>
    <property type="project" value="TreeGrafter"/>
</dbReference>
<dbReference type="InterPro" id="IPR001345">
    <property type="entry name" value="PG/BPGM_mutase_AS"/>
</dbReference>
<sequence length="201" mass="23414">MTELYLLRHGETEWNKEQRFQGRLDSPLTDRGIRQAEAIGNYLSTTSFDRIITSTSERTFTTAQIVRGNRSIPIDNDPIWLKMSFEEWEGMKHDRIKEKWPNQWDSFWNDPISYQPQGNGESFSEVRLRAAKGIQRLLVECSNQCILLVSHTVTIKSIIACVEKRTPSQLWNPPYLHPTSLLKVDLEKDRVELLQTSHVNE</sequence>
<name>A0A1H3B2C5_9BACL</name>
<accession>A0A1H3B2C5</accession>
<dbReference type="GO" id="GO:0016791">
    <property type="term" value="F:phosphatase activity"/>
    <property type="evidence" value="ECO:0007669"/>
    <property type="project" value="TreeGrafter"/>
</dbReference>
<evidence type="ECO:0000256" key="2">
    <source>
        <dbReference type="ARBA" id="ARBA00023235"/>
    </source>
</evidence>
<organism evidence="4 5">
    <name type="scientific">Marininema mesophilum</name>
    <dbReference type="NCBI Taxonomy" id="1048340"/>
    <lineage>
        <taxon>Bacteria</taxon>
        <taxon>Bacillati</taxon>
        <taxon>Bacillota</taxon>
        <taxon>Bacilli</taxon>
        <taxon>Bacillales</taxon>
        <taxon>Thermoactinomycetaceae</taxon>
        <taxon>Marininema</taxon>
    </lineage>
</organism>
<reference evidence="4 5" key="1">
    <citation type="submission" date="2016-10" db="EMBL/GenBank/DDBJ databases">
        <authorList>
            <person name="de Groot N.N."/>
        </authorList>
    </citation>
    <scope>NUCLEOTIDE SEQUENCE [LARGE SCALE GENOMIC DNA]</scope>
    <source>
        <strain evidence="4 5">DSM 45610</strain>
    </source>
</reference>
<dbReference type="PIRSF" id="PIRSF000709">
    <property type="entry name" value="6PFK_2-Ptase"/>
    <property type="match status" value="1"/>
</dbReference>
<protein>
    <submittedName>
        <fullName evidence="4">Probable phosphoglycerate mutase</fullName>
    </submittedName>
</protein>
<gene>
    <name evidence="4" type="ORF">SAMN05444487_11515</name>
</gene>
<dbReference type="PANTHER" id="PTHR48100">
    <property type="entry name" value="BROAD-SPECIFICITY PHOSPHATASE YOR283W-RELATED"/>
    <property type="match status" value="1"/>
</dbReference>
<dbReference type="Proteomes" id="UP000198534">
    <property type="component" value="Unassembled WGS sequence"/>
</dbReference>
<dbReference type="Gene3D" id="3.40.50.1240">
    <property type="entry name" value="Phosphoglycerate mutase-like"/>
    <property type="match status" value="1"/>
</dbReference>
<feature type="binding site" evidence="3">
    <location>
        <begin position="8"/>
        <end position="15"/>
    </location>
    <ligand>
        <name>substrate</name>
    </ligand>
</feature>
<dbReference type="InterPro" id="IPR050275">
    <property type="entry name" value="PGM_Phosphatase"/>
</dbReference>